<feature type="non-terminal residue" evidence="11">
    <location>
        <position position="1"/>
    </location>
</feature>
<dbReference type="Proteomes" id="UP001177023">
    <property type="component" value="Unassembled WGS sequence"/>
</dbReference>
<dbReference type="GO" id="GO:0000981">
    <property type="term" value="F:DNA-binding transcription factor activity, RNA polymerase II-specific"/>
    <property type="evidence" value="ECO:0007669"/>
    <property type="project" value="InterPro"/>
</dbReference>
<dbReference type="EMBL" id="CATQJA010002641">
    <property type="protein sequence ID" value="CAJ0575939.1"/>
    <property type="molecule type" value="Genomic_DNA"/>
</dbReference>
<comment type="subcellular location">
    <subcellularLocation>
        <location evidence="1 6 7">Nucleus</location>
    </subcellularLocation>
</comment>
<feature type="region of interest" description="Disordered" evidence="8">
    <location>
        <begin position="222"/>
        <end position="259"/>
    </location>
</feature>
<dbReference type="PROSITE" id="PS50071">
    <property type="entry name" value="HOMEOBOX_2"/>
    <property type="match status" value="1"/>
</dbReference>
<dbReference type="CDD" id="cd00086">
    <property type="entry name" value="homeodomain"/>
    <property type="match status" value="1"/>
</dbReference>
<evidence type="ECO:0000256" key="4">
    <source>
        <dbReference type="ARBA" id="ARBA00023155"/>
    </source>
</evidence>
<accession>A0AA36G4W8</accession>
<feature type="domain" description="Homeobox" evidence="10">
    <location>
        <begin position="52"/>
        <end position="112"/>
    </location>
</feature>
<dbReference type="Gene3D" id="1.10.10.60">
    <property type="entry name" value="Homeodomain-like"/>
    <property type="match status" value="1"/>
</dbReference>
<feature type="compositionally biased region" description="Low complexity" evidence="8">
    <location>
        <begin position="155"/>
        <end position="178"/>
    </location>
</feature>
<evidence type="ECO:0000256" key="1">
    <source>
        <dbReference type="ARBA" id="ARBA00004123"/>
    </source>
</evidence>
<sequence>MAYPSSFAYTHFPSSSTTAVGQTAFNYGGMGTALPAVAMFPSAATAYGMIPRKNRRERTTFNRQQLDVLESLFARTHYPDVFTREQVAEQVQLQESRIQVWFKNRRAKQRQQDKQKPKTVAQTVAQQKKEQNQRAAAAAAAAAMTSPTSGPVARLLPTSLTNTSPTLQPVSSPTLSSTVPMVQTQIKADLADSPHSNDYNPQIQTSLDITADSKPALATLSPLKSSLSTNPSPNNNSSQADNSWSSTSSENTALHTTATSQTTLPVSLSGTTATINSYYPFYPSSYYPQVFDPTYQYYANQYPATSYGTTTNYSGFFTGSTQ</sequence>
<evidence type="ECO:0000313" key="12">
    <source>
        <dbReference type="Proteomes" id="UP001177023"/>
    </source>
</evidence>
<evidence type="ECO:0000256" key="5">
    <source>
        <dbReference type="ARBA" id="ARBA00023242"/>
    </source>
</evidence>
<evidence type="ECO:0000313" key="11">
    <source>
        <dbReference type="EMBL" id="CAJ0575939.1"/>
    </source>
</evidence>
<evidence type="ECO:0000256" key="2">
    <source>
        <dbReference type="ARBA" id="ARBA00022473"/>
    </source>
</evidence>
<feature type="compositionally biased region" description="Low complexity" evidence="8">
    <location>
        <begin position="222"/>
        <end position="238"/>
    </location>
</feature>
<evidence type="ECO:0000256" key="9">
    <source>
        <dbReference type="SAM" id="Phobius"/>
    </source>
</evidence>
<keyword evidence="5 6" id="KW-0539">Nucleus</keyword>
<reference evidence="11" key="1">
    <citation type="submission" date="2023-06" db="EMBL/GenBank/DDBJ databases">
        <authorList>
            <person name="Delattre M."/>
        </authorList>
    </citation>
    <scope>NUCLEOTIDE SEQUENCE</scope>
    <source>
        <strain evidence="11">AF72</strain>
    </source>
</reference>
<dbReference type="SMART" id="SM00389">
    <property type="entry name" value="HOX"/>
    <property type="match status" value="1"/>
</dbReference>
<dbReference type="PANTHER" id="PTHR45793">
    <property type="entry name" value="HOMEOBOX PROTEIN"/>
    <property type="match status" value="1"/>
</dbReference>
<dbReference type="GO" id="GO:0000978">
    <property type="term" value="F:RNA polymerase II cis-regulatory region sequence-specific DNA binding"/>
    <property type="evidence" value="ECO:0007669"/>
    <property type="project" value="TreeGrafter"/>
</dbReference>
<feature type="transmembrane region" description="Helical" evidence="9">
    <location>
        <begin position="32"/>
        <end position="50"/>
    </location>
</feature>
<keyword evidence="3 6" id="KW-0238">DNA-binding</keyword>
<evidence type="ECO:0000256" key="6">
    <source>
        <dbReference type="PROSITE-ProRule" id="PRU00108"/>
    </source>
</evidence>
<dbReference type="FunFam" id="1.10.10.60:FF:000679">
    <property type="entry name" value="Homeobox protein aristaless"/>
    <property type="match status" value="1"/>
</dbReference>
<dbReference type="PROSITE" id="PS00027">
    <property type="entry name" value="HOMEOBOX_1"/>
    <property type="match status" value="1"/>
</dbReference>
<dbReference type="GO" id="GO:0005634">
    <property type="term" value="C:nucleus"/>
    <property type="evidence" value="ECO:0007669"/>
    <property type="project" value="UniProtKB-SubCell"/>
</dbReference>
<dbReference type="Pfam" id="PF00046">
    <property type="entry name" value="Homeodomain"/>
    <property type="match status" value="1"/>
</dbReference>
<evidence type="ECO:0000259" key="10">
    <source>
        <dbReference type="PROSITE" id="PS50071"/>
    </source>
</evidence>
<protein>
    <recommendedName>
        <fullName evidence="10">Homeobox domain-containing protein</fullName>
    </recommendedName>
</protein>
<dbReference type="GO" id="GO:0030182">
    <property type="term" value="P:neuron differentiation"/>
    <property type="evidence" value="ECO:0007669"/>
    <property type="project" value="UniProtKB-ARBA"/>
</dbReference>
<evidence type="ECO:0000256" key="7">
    <source>
        <dbReference type="RuleBase" id="RU000682"/>
    </source>
</evidence>
<feature type="DNA-binding region" description="Homeobox" evidence="6">
    <location>
        <begin position="54"/>
        <end position="113"/>
    </location>
</feature>
<feature type="region of interest" description="Disordered" evidence="8">
    <location>
        <begin position="141"/>
        <end position="178"/>
    </location>
</feature>
<dbReference type="SUPFAM" id="SSF46689">
    <property type="entry name" value="Homeodomain-like"/>
    <property type="match status" value="1"/>
</dbReference>
<evidence type="ECO:0000256" key="3">
    <source>
        <dbReference type="ARBA" id="ARBA00023125"/>
    </source>
</evidence>
<dbReference type="InterPro" id="IPR017970">
    <property type="entry name" value="Homeobox_CS"/>
</dbReference>
<gene>
    <name evidence="11" type="ORF">MSPICULIGERA_LOCUS14239</name>
</gene>
<dbReference type="PANTHER" id="PTHR45793:SF5">
    <property type="entry name" value="HOMEOTIC PROTEIN OCELLILESS"/>
    <property type="match status" value="1"/>
</dbReference>
<feature type="compositionally biased region" description="Polar residues" evidence="8">
    <location>
        <begin position="239"/>
        <end position="251"/>
    </location>
</feature>
<keyword evidence="4 6" id="KW-0371">Homeobox</keyword>
<dbReference type="AlphaFoldDB" id="A0AA36G4W8"/>
<keyword evidence="9" id="KW-0812">Transmembrane</keyword>
<keyword evidence="2" id="KW-0217">Developmental protein</keyword>
<dbReference type="InterPro" id="IPR009057">
    <property type="entry name" value="Homeodomain-like_sf"/>
</dbReference>
<keyword evidence="12" id="KW-1185">Reference proteome</keyword>
<keyword evidence="9" id="KW-1133">Transmembrane helix</keyword>
<name>A0AA36G4W8_9BILA</name>
<keyword evidence="9" id="KW-0472">Membrane</keyword>
<proteinExistence type="predicted"/>
<comment type="caution">
    <text evidence="11">The sequence shown here is derived from an EMBL/GenBank/DDBJ whole genome shotgun (WGS) entry which is preliminary data.</text>
</comment>
<dbReference type="InterPro" id="IPR001356">
    <property type="entry name" value="HD"/>
</dbReference>
<organism evidence="11 12">
    <name type="scientific">Mesorhabditis spiculigera</name>
    <dbReference type="NCBI Taxonomy" id="96644"/>
    <lineage>
        <taxon>Eukaryota</taxon>
        <taxon>Metazoa</taxon>
        <taxon>Ecdysozoa</taxon>
        <taxon>Nematoda</taxon>
        <taxon>Chromadorea</taxon>
        <taxon>Rhabditida</taxon>
        <taxon>Rhabditina</taxon>
        <taxon>Rhabditomorpha</taxon>
        <taxon>Rhabditoidea</taxon>
        <taxon>Rhabditidae</taxon>
        <taxon>Mesorhabditinae</taxon>
        <taxon>Mesorhabditis</taxon>
    </lineage>
</organism>
<evidence type="ECO:0000256" key="8">
    <source>
        <dbReference type="SAM" id="MobiDB-lite"/>
    </source>
</evidence>